<dbReference type="AlphaFoldDB" id="A0A5Z0D1S3"/>
<sequence>MLPAFKASFEVANYSPSVEYLSEGGLYSGVFRKAFLYDKLASDGSNNTFICFEFLTRKEQKLAIFNLFVAKNNDFSYINKNGEKENYLGFRQLNAIMKFFGIDELDFSEKGNENVFGVQTEVIYLNSLVNKLLVLGFGTEEYLSKNGELANKIFLDRIFNEKMQSMDEFQNNKEPLSIKSFKARHKSLNNDNNKSFIPKENQSYNPYGNEVKNNNNEKYIEIGDDDDESLPF</sequence>
<reference evidence="4" key="2">
    <citation type="submission" date="2019-04" db="EMBL/GenBank/DDBJ databases">
        <authorList>
            <person name="Ashton P.M."/>
            <person name="Dallman T."/>
            <person name="Nair S."/>
            <person name="De Pinna E."/>
            <person name="Peters T."/>
            <person name="Grant K."/>
        </authorList>
    </citation>
    <scope>NUCLEOTIDE SEQUENCE</scope>
    <source>
        <strain evidence="4">OXC2410</strain>
        <strain evidence="3">OXC2443</strain>
    </source>
</reference>
<evidence type="ECO:0000256" key="1">
    <source>
        <dbReference type="SAM" id="MobiDB-lite"/>
    </source>
</evidence>
<dbReference type="RefSeq" id="WP_052773603.1">
    <property type="nucleotide sequence ID" value="NZ_CAJGWW010000009.1"/>
</dbReference>
<gene>
    <name evidence="2" type="ORF">BGG17_01420</name>
    <name evidence="4" type="ORF">E7O22_01400</name>
    <name evidence="3" type="ORF">E7O47_01400</name>
</gene>
<feature type="region of interest" description="Disordered" evidence="1">
    <location>
        <begin position="191"/>
        <end position="232"/>
    </location>
</feature>
<organism evidence="4">
    <name type="scientific">Campylobacter jejuni</name>
    <dbReference type="NCBI Taxonomy" id="197"/>
    <lineage>
        <taxon>Bacteria</taxon>
        <taxon>Pseudomonadati</taxon>
        <taxon>Campylobacterota</taxon>
        <taxon>Epsilonproteobacteria</taxon>
        <taxon>Campylobacterales</taxon>
        <taxon>Campylobacteraceae</taxon>
        <taxon>Campylobacter</taxon>
    </lineage>
</organism>
<evidence type="ECO:0000313" key="4">
    <source>
        <dbReference type="EMBL" id="EAK8735548.1"/>
    </source>
</evidence>
<proteinExistence type="predicted"/>
<comment type="caution">
    <text evidence="4">The sequence shown here is derived from an EMBL/GenBank/DDBJ whole genome shotgun (WGS) entry which is preliminary data.</text>
</comment>
<protein>
    <submittedName>
        <fullName evidence="4">Uncharacterized protein</fullName>
    </submittedName>
</protein>
<accession>A0A5Z0D1S3</accession>
<feature type="compositionally biased region" description="Acidic residues" evidence="1">
    <location>
        <begin position="222"/>
        <end position="232"/>
    </location>
</feature>
<dbReference type="EMBL" id="AACIYG010000001">
    <property type="protein sequence ID" value="EAK7594243.1"/>
    <property type="molecule type" value="Genomic_DNA"/>
</dbReference>
<name>A0A5Z0D1S3_CAMJU</name>
<feature type="compositionally biased region" description="Polar residues" evidence="1">
    <location>
        <begin position="191"/>
        <end position="217"/>
    </location>
</feature>
<dbReference type="EMBL" id="AACJVJ010000001">
    <property type="protein sequence ID" value="EAK8735548.1"/>
    <property type="molecule type" value="Genomic_DNA"/>
</dbReference>
<reference evidence="2" key="1">
    <citation type="submission" date="2018-05" db="EMBL/GenBank/DDBJ databases">
        <authorList>
            <consortium name="PulseNet: The National Subtyping Network for Foodborne Disease Surveillance"/>
            <person name="Tarr C.L."/>
            <person name="Trees E."/>
            <person name="Katz L.S."/>
            <person name="Carleton-Romer H.A."/>
            <person name="Stroika S."/>
            <person name="Kucerova Z."/>
            <person name="Roache K.F."/>
            <person name="Sabol A.L."/>
            <person name="Besser J."/>
            <person name="Gerner-Smidt P."/>
        </authorList>
    </citation>
    <scope>NUCLEOTIDE SEQUENCE</scope>
    <source>
        <strain evidence="2">PNUSAC000766</strain>
    </source>
</reference>
<evidence type="ECO:0000313" key="2">
    <source>
        <dbReference type="EMBL" id="EAJ8024034.1"/>
    </source>
</evidence>
<dbReference type="EMBL" id="AACAVU010000001">
    <property type="protein sequence ID" value="EAJ8024034.1"/>
    <property type="molecule type" value="Genomic_DNA"/>
</dbReference>
<evidence type="ECO:0000313" key="3">
    <source>
        <dbReference type="EMBL" id="EAK7594243.1"/>
    </source>
</evidence>